<dbReference type="GO" id="GO:0005886">
    <property type="term" value="C:plasma membrane"/>
    <property type="evidence" value="ECO:0007669"/>
    <property type="project" value="UniProtKB-SubCell"/>
</dbReference>
<name>A0A1D1USE1_RAMVA</name>
<evidence type="ECO:0000256" key="10">
    <source>
        <dbReference type="SAM" id="Phobius"/>
    </source>
</evidence>
<dbReference type="OrthoDB" id="5959645at2759"/>
<proteinExistence type="predicted"/>
<dbReference type="GO" id="GO:0004993">
    <property type="term" value="F:G protein-coupled serotonin receptor activity"/>
    <property type="evidence" value="ECO:0007669"/>
    <property type="project" value="TreeGrafter"/>
</dbReference>
<keyword evidence="2" id="KW-1003">Cell membrane</keyword>
<evidence type="ECO:0000256" key="6">
    <source>
        <dbReference type="ARBA" id="ARBA00023136"/>
    </source>
</evidence>
<evidence type="ECO:0000256" key="1">
    <source>
        <dbReference type="ARBA" id="ARBA00004651"/>
    </source>
</evidence>
<dbReference type="InterPro" id="IPR000276">
    <property type="entry name" value="GPCR_Rhodpsn"/>
</dbReference>
<gene>
    <name evidence="12" type="primary">RvY_04653-1</name>
    <name evidence="12" type="synonym">RvY_04653.1</name>
    <name evidence="12" type="ORF">RvY_04653</name>
</gene>
<evidence type="ECO:0000256" key="9">
    <source>
        <dbReference type="SAM" id="MobiDB-lite"/>
    </source>
</evidence>
<keyword evidence="6 10" id="KW-0472">Membrane</keyword>
<organism evidence="12 13">
    <name type="scientific">Ramazzottius varieornatus</name>
    <name type="common">Water bear</name>
    <name type="synonym">Tardigrade</name>
    <dbReference type="NCBI Taxonomy" id="947166"/>
    <lineage>
        <taxon>Eukaryota</taxon>
        <taxon>Metazoa</taxon>
        <taxon>Ecdysozoa</taxon>
        <taxon>Tardigrada</taxon>
        <taxon>Eutardigrada</taxon>
        <taxon>Parachela</taxon>
        <taxon>Hypsibioidea</taxon>
        <taxon>Ramazzottiidae</taxon>
        <taxon>Ramazzottius</taxon>
    </lineage>
</organism>
<dbReference type="SUPFAM" id="SSF81321">
    <property type="entry name" value="Family A G protein-coupled receptor-like"/>
    <property type="match status" value="1"/>
</dbReference>
<evidence type="ECO:0000256" key="8">
    <source>
        <dbReference type="ARBA" id="ARBA00023224"/>
    </source>
</evidence>
<keyword evidence="7" id="KW-0675">Receptor</keyword>
<dbReference type="Pfam" id="PF00001">
    <property type="entry name" value="7tm_1"/>
    <property type="match status" value="1"/>
</dbReference>
<protein>
    <recommendedName>
        <fullName evidence="11">G-protein coupled receptors family 1 profile domain-containing protein</fullName>
    </recommendedName>
</protein>
<dbReference type="InterPro" id="IPR017452">
    <property type="entry name" value="GPCR_Rhodpsn_7TM"/>
</dbReference>
<feature type="compositionally biased region" description="Basic and acidic residues" evidence="9">
    <location>
        <begin position="298"/>
        <end position="318"/>
    </location>
</feature>
<keyword evidence="4 10" id="KW-1133">Transmembrane helix</keyword>
<keyword evidence="8" id="KW-0807">Transducer</keyword>
<comment type="caution">
    <text evidence="12">The sequence shown here is derived from an EMBL/GenBank/DDBJ whole genome shotgun (WGS) entry which is preliminary data.</text>
</comment>
<evidence type="ECO:0000256" key="3">
    <source>
        <dbReference type="ARBA" id="ARBA00022692"/>
    </source>
</evidence>
<dbReference type="Gene3D" id="1.20.1070.10">
    <property type="entry name" value="Rhodopsin 7-helix transmembrane proteins"/>
    <property type="match status" value="1"/>
</dbReference>
<reference evidence="12 13" key="1">
    <citation type="journal article" date="2016" name="Nat. Commun.">
        <title>Extremotolerant tardigrade genome and improved radiotolerance of human cultured cells by tardigrade-unique protein.</title>
        <authorList>
            <person name="Hashimoto T."/>
            <person name="Horikawa D.D."/>
            <person name="Saito Y."/>
            <person name="Kuwahara H."/>
            <person name="Kozuka-Hata H."/>
            <person name="Shin-I T."/>
            <person name="Minakuchi Y."/>
            <person name="Ohishi K."/>
            <person name="Motoyama A."/>
            <person name="Aizu T."/>
            <person name="Enomoto A."/>
            <person name="Kondo K."/>
            <person name="Tanaka S."/>
            <person name="Hara Y."/>
            <person name="Koshikawa S."/>
            <person name="Sagara H."/>
            <person name="Miura T."/>
            <person name="Yokobori S."/>
            <person name="Miyagawa K."/>
            <person name="Suzuki Y."/>
            <person name="Kubo T."/>
            <person name="Oyama M."/>
            <person name="Kohara Y."/>
            <person name="Fujiyama A."/>
            <person name="Arakawa K."/>
            <person name="Katayama T."/>
            <person name="Toyoda A."/>
            <person name="Kunieda T."/>
        </authorList>
    </citation>
    <scope>NUCLEOTIDE SEQUENCE [LARGE SCALE GENOMIC DNA]</scope>
    <source>
        <strain evidence="12 13">YOKOZUNA-1</strain>
    </source>
</reference>
<feature type="transmembrane region" description="Helical" evidence="10">
    <location>
        <begin position="134"/>
        <end position="152"/>
    </location>
</feature>
<dbReference type="EMBL" id="BDGG01000002">
    <property type="protein sequence ID" value="GAU92596.1"/>
    <property type="molecule type" value="Genomic_DNA"/>
</dbReference>
<dbReference type="PRINTS" id="PR00237">
    <property type="entry name" value="GPCRRHODOPSN"/>
</dbReference>
<evidence type="ECO:0000259" key="11">
    <source>
        <dbReference type="PROSITE" id="PS50262"/>
    </source>
</evidence>
<dbReference type="AlphaFoldDB" id="A0A1D1USE1"/>
<feature type="compositionally biased region" description="Basic and acidic residues" evidence="9">
    <location>
        <begin position="280"/>
        <end position="289"/>
    </location>
</feature>
<dbReference type="GO" id="GO:0030425">
    <property type="term" value="C:dendrite"/>
    <property type="evidence" value="ECO:0007669"/>
    <property type="project" value="TreeGrafter"/>
</dbReference>
<evidence type="ECO:0000256" key="7">
    <source>
        <dbReference type="ARBA" id="ARBA00023170"/>
    </source>
</evidence>
<keyword evidence="3 10" id="KW-0812">Transmembrane</keyword>
<sequence>MAISDFLVGAICIPCSIVYEYYKYWPLSTASCSFYMYFDYTVTNVSVWTLVIVSFDRLWAAHWPVSYREYNNRLKALIGIVLSWLIVNATILPGFIHTRMTFGWLTEKERSCSWEHDGLPVFASSFPVSVMDGWLPTPIVVTCYVLTLVTIYKRGINITHPEPAAAPTRQVSRNRKRQERQAFWVLTLLVIAQVALWMPWIVYLIRMHLFHYESSELYIDVAYWLGYSLSAVNPVLFNIGNKDIFNSIKKLFGLRVPVSEGSRGSRATGVYVRKCHYQDSSEYRREKHTQAFSEGEDSPEKPDKPDKPEKPEKQPFEA</sequence>
<dbReference type="PROSITE" id="PS50262">
    <property type="entry name" value="G_PROTEIN_RECEP_F1_2"/>
    <property type="match status" value="1"/>
</dbReference>
<keyword evidence="5" id="KW-0297">G-protein coupled receptor</keyword>
<comment type="subcellular location">
    <subcellularLocation>
        <location evidence="1">Cell membrane</location>
        <topology evidence="1">Multi-pass membrane protein</topology>
    </subcellularLocation>
</comment>
<accession>A0A1D1USE1</accession>
<dbReference type="Proteomes" id="UP000186922">
    <property type="component" value="Unassembled WGS sequence"/>
</dbReference>
<feature type="domain" description="G-protein coupled receptors family 1 profile" evidence="11">
    <location>
        <begin position="1"/>
        <end position="237"/>
    </location>
</feature>
<evidence type="ECO:0000256" key="5">
    <source>
        <dbReference type="ARBA" id="ARBA00023040"/>
    </source>
</evidence>
<dbReference type="STRING" id="947166.A0A1D1USE1"/>
<dbReference type="PANTHER" id="PTHR24247">
    <property type="entry name" value="5-HYDROXYTRYPTAMINE RECEPTOR"/>
    <property type="match status" value="1"/>
</dbReference>
<dbReference type="GO" id="GO:0007187">
    <property type="term" value="P:G protein-coupled receptor signaling pathway, coupled to cyclic nucleotide second messenger"/>
    <property type="evidence" value="ECO:0007669"/>
    <property type="project" value="TreeGrafter"/>
</dbReference>
<evidence type="ECO:0000256" key="4">
    <source>
        <dbReference type="ARBA" id="ARBA00022989"/>
    </source>
</evidence>
<evidence type="ECO:0000256" key="2">
    <source>
        <dbReference type="ARBA" id="ARBA00022475"/>
    </source>
</evidence>
<feature type="transmembrane region" description="Helical" evidence="10">
    <location>
        <begin position="34"/>
        <end position="55"/>
    </location>
</feature>
<dbReference type="GO" id="GO:0045202">
    <property type="term" value="C:synapse"/>
    <property type="evidence" value="ECO:0007669"/>
    <property type="project" value="GOC"/>
</dbReference>
<evidence type="ECO:0000313" key="13">
    <source>
        <dbReference type="Proteomes" id="UP000186922"/>
    </source>
</evidence>
<keyword evidence="13" id="KW-1185">Reference proteome</keyword>
<evidence type="ECO:0000313" key="12">
    <source>
        <dbReference type="EMBL" id="GAU92596.1"/>
    </source>
</evidence>
<dbReference type="GO" id="GO:0030594">
    <property type="term" value="F:neurotransmitter receptor activity"/>
    <property type="evidence" value="ECO:0007669"/>
    <property type="project" value="TreeGrafter"/>
</dbReference>
<dbReference type="GO" id="GO:0007268">
    <property type="term" value="P:chemical synaptic transmission"/>
    <property type="evidence" value="ECO:0007669"/>
    <property type="project" value="TreeGrafter"/>
</dbReference>
<feature type="transmembrane region" description="Helical" evidence="10">
    <location>
        <begin position="182"/>
        <end position="201"/>
    </location>
</feature>
<feature type="transmembrane region" description="Helical" evidence="10">
    <location>
        <begin position="76"/>
        <end position="96"/>
    </location>
</feature>
<feature type="region of interest" description="Disordered" evidence="9">
    <location>
        <begin position="280"/>
        <end position="318"/>
    </location>
</feature>
<dbReference type="PANTHER" id="PTHR24247:SF202">
    <property type="entry name" value="5-HYDROXYTRYPTAMINE RECEPTOR 1"/>
    <property type="match status" value="1"/>
</dbReference>
<feature type="transmembrane region" description="Helical" evidence="10">
    <location>
        <begin position="221"/>
        <end position="240"/>
    </location>
</feature>